<protein>
    <submittedName>
        <fullName evidence="1">ISAzo13 family transposase</fullName>
    </submittedName>
</protein>
<gene>
    <name evidence="1" type="ORF">H0S81_00935</name>
</gene>
<accession>A0A931CXZ6</accession>
<dbReference type="InterPro" id="IPR011518">
    <property type="entry name" value="Transposase_36"/>
</dbReference>
<comment type="caution">
    <text evidence="1">The sequence shown here is derived from an EMBL/GenBank/DDBJ whole genome shotgun (WGS) entry which is preliminary data.</text>
</comment>
<proteinExistence type="predicted"/>
<dbReference type="Proteomes" id="UP000706172">
    <property type="component" value="Unassembled WGS sequence"/>
</dbReference>
<evidence type="ECO:0000313" key="2">
    <source>
        <dbReference type="Proteomes" id="UP000706172"/>
    </source>
</evidence>
<dbReference type="AlphaFoldDB" id="A0A931CXZ6"/>
<dbReference type="NCBIfam" id="NF033519">
    <property type="entry name" value="transpos_ISAzo13"/>
    <property type="match status" value="1"/>
</dbReference>
<evidence type="ECO:0000313" key="1">
    <source>
        <dbReference type="EMBL" id="MBG0778483.1"/>
    </source>
</evidence>
<organism evidence="1 2">
    <name type="scientific">Desulfotignum balticum</name>
    <dbReference type="NCBI Taxonomy" id="115781"/>
    <lineage>
        <taxon>Bacteria</taxon>
        <taxon>Pseudomonadati</taxon>
        <taxon>Thermodesulfobacteriota</taxon>
        <taxon>Desulfobacteria</taxon>
        <taxon>Desulfobacterales</taxon>
        <taxon>Desulfobacteraceae</taxon>
        <taxon>Desulfotignum</taxon>
    </lineage>
</organism>
<sequence>MPKIVAKIQKILKYETAGHPITGLKWTRKTTEKVSVQLKAIGIDVSSNTVCRLLKEMGYSLRVNSKKLAGVANPPDPEKRNQQFEYIGNLREYFASQGLPTISVDTKKKELVGKFKNNGKLWQKESIKVNDHDFPTHAVGKAVPYGIYDTQKNSGTVFVGYSADTPSFAVECIEKWWNKYGIKHYPDKTKLLIIADSGGSNGYRSRVWKYQIQKQLCDEHGLSVHICHYPPGASKWNPIEHRLFSEISKNWAGRPLESFETVLKYIRTTKTSTGLTVKAHFVRKKYKTGEKVSDKQMKEIRIEKHKKLADWNYRLTPSKM</sequence>
<name>A0A931CXZ6_9BACT</name>
<dbReference type="Pfam" id="PF07592">
    <property type="entry name" value="DDE_Tnp_ISAZ013"/>
    <property type="match status" value="1"/>
</dbReference>
<reference evidence="1" key="1">
    <citation type="submission" date="2020-07" db="EMBL/GenBank/DDBJ databases">
        <title>Severe corrosion of carbon steel in oil field produced water can be linked to methanogenic archaea containing a special type of NiFe hydrogenase.</title>
        <authorList>
            <person name="Lahme S."/>
            <person name="Mand J."/>
            <person name="Longwell J."/>
            <person name="Smith R."/>
            <person name="Enning D."/>
        </authorList>
    </citation>
    <scope>NUCLEOTIDE SEQUENCE</scope>
    <source>
        <strain evidence="1">MIC098Bin6</strain>
    </source>
</reference>
<dbReference type="EMBL" id="JACCQK010000032">
    <property type="protein sequence ID" value="MBG0778483.1"/>
    <property type="molecule type" value="Genomic_DNA"/>
</dbReference>